<keyword evidence="2 4" id="KW-0238">DNA-binding</keyword>
<dbReference type="RefSeq" id="WP_107573718.1">
    <property type="nucleotide sequence ID" value="NZ_PZPL01000001.1"/>
</dbReference>
<accession>A0A2T4UQU8</accession>
<comment type="caution">
    <text evidence="7">The sequence shown here is derived from an EMBL/GenBank/DDBJ whole genome shotgun (WGS) entry which is preliminary data.</text>
</comment>
<dbReference type="PROSITE" id="PS50977">
    <property type="entry name" value="HTH_TETR_2"/>
    <property type="match status" value="1"/>
</dbReference>
<dbReference type="PANTHER" id="PTHR30055">
    <property type="entry name" value="HTH-TYPE TRANSCRIPTIONAL REGULATOR RUTR"/>
    <property type="match status" value="1"/>
</dbReference>
<dbReference type="InterPro" id="IPR009057">
    <property type="entry name" value="Homeodomain-like_sf"/>
</dbReference>
<evidence type="ECO:0000256" key="1">
    <source>
        <dbReference type="ARBA" id="ARBA00023015"/>
    </source>
</evidence>
<dbReference type="InterPro" id="IPR036271">
    <property type="entry name" value="Tet_transcr_reg_TetR-rel_C_sf"/>
</dbReference>
<evidence type="ECO:0000259" key="6">
    <source>
        <dbReference type="PROSITE" id="PS50977"/>
    </source>
</evidence>
<dbReference type="EMBL" id="PZPL01000001">
    <property type="protein sequence ID" value="PTL71908.1"/>
    <property type="molecule type" value="Genomic_DNA"/>
</dbReference>
<proteinExistence type="predicted"/>
<evidence type="ECO:0000256" key="5">
    <source>
        <dbReference type="SAM" id="MobiDB-lite"/>
    </source>
</evidence>
<dbReference type="InterPro" id="IPR050109">
    <property type="entry name" value="HTH-type_TetR-like_transc_reg"/>
</dbReference>
<keyword evidence="8" id="KW-1185">Reference proteome</keyword>
<dbReference type="SUPFAM" id="SSF48498">
    <property type="entry name" value="Tetracyclin repressor-like, C-terminal domain"/>
    <property type="match status" value="1"/>
</dbReference>
<feature type="DNA-binding region" description="H-T-H motif" evidence="4">
    <location>
        <begin position="36"/>
        <end position="55"/>
    </location>
</feature>
<dbReference type="Proteomes" id="UP000241085">
    <property type="component" value="Unassembled WGS sequence"/>
</dbReference>
<evidence type="ECO:0000313" key="8">
    <source>
        <dbReference type="Proteomes" id="UP000241085"/>
    </source>
</evidence>
<dbReference type="PANTHER" id="PTHR30055:SF234">
    <property type="entry name" value="HTH-TYPE TRANSCRIPTIONAL REGULATOR BETI"/>
    <property type="match status" value="1"/>
</dbReference>
<gene>
    <name evidence="7" type="ORF">C1I63_03010</name>
</gene>
<dbReference type="InterPro" id="IPR001647">
    <property type="entry name" value="HTH_TetR"/>
</dbReference>
<keyword evidence="1" id="KW-0805">Transcription regulation</keyword>
<dbReference type="Pfam" id="PF00440">
    <property type="entry name" value="TetR_N"/>
    <property type="match status" value="1"/>
</dbReference>
<dbReference type="Gene3D" id="1.10.357.10">
    <property type="entry name" value="Tetracycline Repressor, domain 2"/>
    <property type="match status" value="1"/>
</dbReference>
<organism evidence="7 8">
    <name type="scientific">Rathayibacter caricis DSM 15933</name>
    <dbReference type="NCBI Taxonomy" id="1328867"/>
    <lineage>
        <taxon>Bacteria</taxon>
        <taxon>Bacillati</taxon>
        <taxon>Actinomycetota</taxon>
        <taxon>Actinomycetes</taxon>
        <taxon>Micrococcales</taxon>
        <taxon>Microbacteriaceae</taxon>
        <taxon>Rathayibacter</taxon>
    </lineage>
</organism>
<evidence type="ECO:0000256" key="3">
    <source>
        <dbReference type="ARBA" id="ARBA00023163"/>
    </source>
</evidence>
<feature type="domain" description="HTH tetR-type" evidence="6">
    <location>
        <begin position="14"/>
        <end position="73"/>
    </location>
</feature>
<dbReference type="AlphaFoldDB" id="A0A2T4UQU8"/>
<evidence type="ECO:0000256" key="4">
    <source>
        <dbReference type="PROSITE-ProRule" id="PRU00335"/>
    </source>
</evidence>
<protein>
    <submittedName>
        <fullName evidence="7">TetR/AcrR family transcriptional regulator</fullName>
    </submittedName>
</protein>
<evidence type="ECO:0000256" key="2">
    <source>
        <dbReference type="ARBA" id="ARBA00023125"/>
    </source>
</evidence>
<dbReference type="GO" id="GO:0003700">
    <property type="term" value="F:DNA-binding transcription factor activity"/>
    <property type="evidence" value="ECO:0007669"/>
    <property type="project" value="TreeGrafter"/>
</dbReference>
<evidence type="ECO:0000313" key="7">
    <source>
        <dbReference type="EMBL" id="PTL71908.1"/>
    </source>
</evidence>
<feature type="region of interest" description="Disordered" evidence="5">
    <location>
        <begin position="195"/>
        <end position="218"/>
    </location>
</feature>
<dbReference type="PRINTS" id="PR00455">
    <property type="entry name" value="HTHTETR"/>
</dbReference>
<reference evidence="7 8" key="1">
    <citation type="submission" date="2018-03" db="EMBL/GenBank/DDBJ databases">
        <title>Bacteriophage NCPPB3778 and a type I-E CRISPR drive the evolution of the US Biological Select Agent, Rathayibacter toxicus.</title>
        <authorList>
            <person name="Davis E.W.II."/>
            <person name="Tabima J.F."/>
            <person name="Weisberg A.J."/>
            <person name="Dantas Lopes L."/>
            <person name="Wiseman M.S."/>
            <person name="Wiseman M.S."/>
            <person name="Pupko T."/>
            <person name="Belcher M.S."/>
            <person name="Sechler A.J."/>
            <person name="Tancos M.A."/>
            <person name="Schroeder B.K."/>
            <person name="Murray T.D."/>
            <person name="Luster D.G."/>
            <person name="Schneider W.L."/>
            <person name="Rogers E."/>
            <person name="Andreote F.D."/>
            <person name="Grunwald N.J."/>
            <person name="Putnam M.L."/>
            <person name="Chang J.H."/>
        </authorList>
    </citation>
    <scope>NUCLEOTIDE SEQUENCE [LARGE SCALE GENOMIC DNA]</scope>
    <source>
        <strain evidence="7 8">DSM 15933</strain>
    </source>
</reference>
<dbReference type="SUPFAM" id="SSF46689">
    <property type="entry name" value="Homeodomain-like"/>
    <property type="match status" value="1"/>
</dbReference>
<dbReference type="GO" id="GO:0000976">
    <property type="term" value="F:transcription cis-regulatory region binding"/>
    <property type="evidence" value="ECO:0007669"/>
    <property type="project" value="TreeGrafter"/>
</dbReference>
<sequence length="218" mass="23528">MNVEIDSRLRADAERNRGRITDAARHLFATQGLDVSMASVARAAGVGKATLARRFATQGDLIAAVFEDRMRAYVRATELALAESDPWLGFVHYIEGVCSMQAADRGFADVLTTSFNGADLLEELRVQAYKGFLEVIERARSTGHLRADFVSEDLFVILLANAAVVAATADVTDAAWRRLVGHMLRAFATPDAPLPPLPPAPSSADLEKAMSRIGVSKA</sequence>
<name>A0A2T4UQU8_9MICO</name>
<keyword evidence="3" id="KW-0804">Transcription</keyword>